<dbReference type="EMBL" id="JAHVHU010000011">
    <property type="protein sequence ID" value="MBY5959062.1"/>
    <property type="molecule type" value="Genomic_DNA"/>
</dbReference>
<comment type="caution">
    <text evidence="1">The sequence shown here is derived from an EMBL/GenBank/DDBJ whole genome shotgun (WGS) entry which is preliminary data.</text>
</comment>
<dbReference type="RefSeq" id="WP_222580595.1">
    <property type="nucleotide sequence ID" value="NZ_JAHVHU010000011.1"/>
</dbReference>
<evidence type="ECO:0000313" key="1">
    <source>
        <dbReference type="EMBL" id="MBY5959062.1"/>
    </source>
</evidence>
<dbReference type="PROSITE" id="PS51257">
    <property type="entry name" value="PROKAR_LIPOPROTEIN"/>
    <property type="match status" value="1"/>
</dbReference>
<sequence>MGWKKYTLGVILLTAGCSLVGQSPVENPLEFLDELSDDVIDQIADYTDILDLLEYTKRHPMDLNTVKNHDLAKFRILNPTEINAILTYRDKYGPFIDPHELQVIPELSLEKIRLLRPYITVHHQNEITQNGAGYVLFRTSGYLPKRTGFRSQDDKPPAYQGSPQSILIKYRHFQRHNYSWGMSLEKDAGESFNFKGKPGFDHIHFHFFRTGLFNKIKTLALGDYRISLGQGLLQYQGFAITKSSNPLMIKRVAPVIQPYSGTSEYNYFRGAAAEFDSGGSIKNFVFIHRKKRDATLRGQPAEHATYFSAFQTNGLHRTIHEDAKRNQVAETIAGHRFQWDHKSWKIGLNSIYQGFSFPYKPVTRIDNIRRLTGSHFIGHSLDFSGHLKSFHLFGEVATQKYRSPAFTVSGLYSFNARLDAALLIRRFPAHFAPIFGNAFSARSTPNNESGIYLGMNYHPKEYSRLSFYLDSWKGLWPTFQAHGPTFDQDFMVRYETARRRKWEMFAQLKWKHRAKNHGHLSPAYNTVTYKDQINFRIQFRKIKYQRWRWTNRIEVVRTQPTNNIPEYGYMVFSDLLFSRLGSWWTYAGRIGWFDIPSYDTRIYSYEPDIRYSFSIPAFYGTGWRIAARISRKWRRGLRIELRTGWTFLPGQDQVGSGYNAVPGSFNQQIKAQMIHEF</sequence>
<name>A0A953HNX5_9BACT</name>
<accession>A0A953HNX5</accession>
<reference evidence="1" key="1">
    <citation type="submission" date="2021-06" db="EMBL/GenBank/DDBJ databases">
        <title>44 bacteria genomes isolated from Dapeng, Shenzhen.</title>
        <authorList>
            <person name="Zheng W."/>
            <person name="Yu S."/>
            <person name="Huang Y."/>
        </authorList>
    </citation>
    <scope>NUCLEOTIDE SEQUENCE</scope>
    <source>
        <strain evidence="1">DP5N28-2</strain>
    </source>
</reference>
<dbReference type="AlphaFoldDB" id="A0A953HNX5"/>
<dbReference type="SUPFAM" id="SSF47781">
    <property type="entry name" value="RuvA domain 2-like"/>
    <property type="match status" value="1"/>
</dbReference>
<protein>
    <submittedName>
        <fullName evidence="1">Helix-hairpin-helix domain-containing protein</fullName>
    </submittedName>
</protein>
<dbReference type="Proteomes" id="UP000753961">
    <property type="component" value="Unassembled WGS sequence"/>
</dbReference>
<gene>
    <name evidence="1" type="ORF">KUV50_13000</name>
</gene>
<organism evidence="1 2">
    <name type="scientific">Membranihabitans marinus</name>
    <dbReference type="NCBI Taxonomy" id="1227546"/>
    <lineage>
        <taxon>Bacteria</taxon>
        <taxon>Pseudomonadati</taxon>
        <taxon>Bacteroidota</taxon>
        <taxon>Saprospiria</taxon>
        <taxon>Saprospirales</taxon>
        <taxon>Saprospiraceae</taxon>
        <taxon>Membranihabitans</taxon>
    </lineage>
</organism>
<proteinExistence type="predicted"/>
<keyword evidence="2" id="KW-1185">Reference proteome</keyword>
<evidence type="ECO:0000313" key="2">
    <source>
        <dbReference type="Proteomes" id="UP000753961"/>
    </source>
</evidence>
<dbReference type="InterPro" id="IPR010994">
    <property type="entry name" value="RuvA_2-like"/>
</dbReference>